<keyword evidence="2" id="KW-1185">Reference proteome</keyword>
<comment type="caution">
    <text evidence="1">The sequence shown here is derived from an EMBL/GenBank/DDBJ whole genome shotgun (WGS) entry which is preliminary data.</text>
</comment>
<gene>
    <name evidence="1" type="ORF">LIN78_07630</name>
</gene>
<dbReference type="Proteomes" id="UP001165395">
    <property type="component" value="Unassembled WGS sequence"/>
</dbReference>
<dbReference type="InterPro" id="IPR021390">
    <property type="entry name" value="DUF3025"/>
</dbReference>
<dbReference type="EMBL" id="JAJBZT010000003">
    <property type="protein sequence ID" value="MCB6183414.1"/>
    <property type="molecule type" value="Genomic_DNA"/>
</dbReference>
<dbReference type="Pfam" id="PF11227">
    <property type="entry name" value="DUF3025"/>
    <property type="match status" value="1"/>
</dbReference>
<dbReference type="RefSeq" id="WP_227180154.1">
    <property type="nucleotide sequence ID" value="NZ_JAJBZT010000003.1"/>
</dbReference>
<evidence type="ECO:0000313" key="2">
    <source>
        <dbReference type="Proteomes" id="UP001165395"/>
    </source>
</evidence>
<organism evidence="1 2">
    <name type="scientific">Leeia speluncae</name>
    <dbReference type="NCBI Taxonomy" id="2884804"/>
    <lineage>
        <taxon>Bacteria</taxon>
        <taxon>Pseudomonadati</taxon>
        <taxon>Pseudomonadota</taxon>
        <taxon>Betaproteobacteria</taxon>
        <taxon>Neisseriales</taxon>
        <taxon>Leeiaceae</taxon>
        <taxon>Leeia</taxon>
    </lineage>
</organism>
<proteinExistence type="predicted"/>
<accession>A0ABS8D5B4</accession>
<reference evidence="1" key="1">
    <citation type="submission" date="2021-10" db="EMBL/GenBank/DDBJ databases">
        <title>The complete genome sequence of Leeia sp. TBRC 13508.</title>
        <authorList>
            <person name="Charoenyingcharoen P."/>
            <person name="Yukphan P."/>
        </authorList>
    </citation>
    <scope>NUCLEOTIDE SEQUENCE</scope>
    <source>
        <strain evidence="1">TBRC 13508</strain>
    </source>
</reference>
<sequence length="259" mass="30232">MDVLSQRQVWNPHVLQSGQWFSPLYEWDEAIQRLLDWPSYDWLNAEAVRLHVCNDQGMPLEFIQQDEPMKALAYEKQIYETGKVPTRLANWHDFFNALCWFRFPNSKSIMNAMHAKSEDTISARGKMRDALTLFDECGIVIEVADDTWKTRLQSHDWKGVWWVDRQTSEAEVEYTLFGHSEFEKGMTPFRGWTAKALFLPRNPNISLDERVANVLASGALMQPRELSPLPVLGVPTWHEGQDASYYDDTDYFRPARQRV</sequence>
<evidence type="ECO:0000313" key="1">
    <source>
        <dbReference type="EMBL" id="MCB6183414.1"/>
    </source>
</evidence>
<protein>
    <submittedName>
        <fullName evidence="1">DUF3025 domain-containing protein</fullName>
    </submittedName>
</protein>
<name>A0ABS8D5B4_9NEIS</name>